<gene>
    <name evidence="11" type="ORF">BON30_16445</name>
</gene>
<dbReference type="RefSeq" id="WP_071899303.1">
    <property type="nucleotide sequence ID" value="NZ_MPIN01000004.1"/>
</dbReference>
<dbReference type="EC" id="2.7.7.7" evidence="2"/>
<proteinExistence type="inferred from homology"/>
<reference evidence="11 12" key="2">
    <citation type="submission" date="2016-12" db="EMBL/GenBank/DDBJ databases">
        <title>Draft Genome Sequence of Cystobacter ferrugineus Strain Cbfe23.</title>
        <authorList>
            <person name="Akbar S."/>
            <person name="Dowd S.E."/>
            <person name="Stevens D.C."/>
        </authorList>
    </citation>
    <scope>NUCLEOTIDE SEQUENCE [LARGE SCALE GENOMIC DNA]</scope>
    <source>
        <strain evidence="11 12">Cbfe23</strain>
    </source>
</reference>
<dbReference type="GO" id="GO:0003677">
    <property type="term" value="F:DNA binding"/>
    <property type="evidence" value="ECO:0007669"/>
    <property type="project" value="UniProtKB-KW"/>
</dbReference>
<dbReference type="GO" id="GO:0006260">
    <property type="term" value="P:DNA replication"/>
    <property type="evidence" value="ECO:0007669"/>
    <property type="project" value="UniProtKB-KW"/>
</dbReference>
<evidence type="ECO:0000313" key="11">
    <source>
        <dbReference type="EMBL" id="OJH39133.1"/>
    </source>
</evidence>
<evidence type="ECO:0000256" key="7">
    <source>
        <dbReference type="ARBA" id="ARBA00023125"/>
    </source>
</evidence>
<dbReference type="InterPro" id="IPR043502">
    <property type="entry name" value="DNA/RNA_pol_sf"/>
</dbReference>
<organism evidence="11 12">
    <name type="scientific">Cystobacter ferrugineus</name>
    <dbReference type="NCBI Taxonomy" id="83449"/>
    <lineage>
        <taxon>Bacteria</taxon>
        <taxon>Pseudomonadati</taxon>
        <taxon>Myxococcota</taxon>
        <taxon>Myxococcia</taxon>
        <taxon>Myxococcales</taxon>
        <taxon>Cystobacterineae</taxon>
        <taxon>Archangiaceae</taxon>
        <taxon>Cystobacter</taxon>
    </lineage>
</organism>
<comment type="caution">
    <text evidence="11">The sequence shown here is derived from an EMBL/GenBank/DDBJ whole genome shotgun (WGS) entry which is preliminary data.</text>
</comment>
<keyword evidence="7" id="KW-0238">DNA-binding</keyword>
<keyword evidence="6" id="KW-0239">DNA-directed DNA polymerase</keyword>
<evidence type="ECO:0000313" key="12">
    <source>
        <dbReference type="Proteomes" id="UP000182229"/>
    </source>
</evidence>
<evidence type="ECO:0000256" key="8">
    <source>
        <dbReference type="ARBA" id="ARBA00049244"/>
    </source>
</evidence>
<evidence type="ECO:0000256" key="6">
    <source>
        <dbReference type="ARBA" id="ARBA00022932"/>
    </source>
</evidence>
<evidence type="ECO:0000259" key="10">
    <source>
        <dbReference type="Pfam" id="PF03175"/>
    </source>
</evidence>
<evidence type="ECO:0000256" key="5">
    <source>
        <dbReference type="ARBA" id="ARBA00022705"/>
    </source>
</evidence>
<protein>
    <recommendedName>
        <fullName evidence="2">DNA-directed DNA polymerase</fullName>
        <ecNumber evidence="2">2.7.7.7</ecNumber>
    </recommendedName>
</protein>
<keyword evidence="4" id="KW-0548">Nucleotidyltransferase</keyword>
<keyword evidence="5" id="KW-0235">DNA replication</keyword>
<keyword evidence="3" id="KW-0808">Transferase</keyword>
<dbReference type="SUPFAM" id="SSF56672">
    <property type="entry name" value="DNA/RNA polymerases"/>
    <property type="match status" value="1"/>
</dbReference>
<reference evidence="12" key="1">
    <citation type="submission" date="2016-11" db="EMBL/GenBank/DDBJ databases">
        <authorList>
            <person name="Shukria A."/>
            <person name="Stevens D.C."/>
        </authorList>
    </citation>
    <scope>NUCLEOTIDE SEQUENCE [LARGE SCALE GENOMIC DNA]</scope>
    <source>
        <strain evidence="12">Cbfe23</strain>
    </source>
</reference>
<evidence type="ECO:0000256" key="2">
    <source>
        <dbReference type="ARBA" id="ARBA00012417"/>
    </source>
</evidence>
<feature type="domain" description="DNA-directed DNA polymerase family B mitochondria/virus" evidence="10">
    <location>
        <begin position="201"/>
        <end position="453"/>
    </location>
</feature>
<evidence type="ECO:0000256" key="9">
    <source>
        <dbReference type="SAM" id="MobiDB-lite"/>
    </source>
</evidence>
<evidence type="ECO:0000256" key="4">
    <source>
        <dbReference type="ARBA" id="ARBA00022695"/>
    </source>
</evidence>
<dbReference type="InterPro" id="IPR004868">
    <property type="entry name" value="DNA-dir_DNA_pol_B_mt/vir"/>
</dbReference>
<name>A0A1L9BAB8_9BACT</name>
<dbReference type="GO" id="GO:0003887">
    <property type="term" value="F:DNA-directed DNA polymerase activity"/>
    <property type="evidence" value="ECO:0007669"/>
    <property type="project" value="UniProtKB-KW"/>
</dbReference>
<accession>A0A1L9BAB8</accession>
<feature type="compositionally biased region" description="Basic and acidic residues" evidence="9">
    <location>
        <begin position="688"/>
        <end position="701"/>
    </location>
</feature>
<dbReference type="GO" id="GO:0000166">
    <property type="term" value="F:nucleotide binding"/>
    <property type="evidence" value="ECO:0007669"/>
    <property type="project" value="InterPro"/>
</dbReference>
<dbReference type="Pfam" id="PF03175">
    <property type="entry name" value="DNA_pol_B_2"/>
    <property type="match status" value="1"/>
</dbReference>
<dbReference type="OrthoDB" id="2066645at2"/>
<comment type="similarity">
    <text evidence="1">Belongs to the DNA polymerase type-B family.</text>
</comment>
<dbReference type="AlphaFoldDB" id="A0A1L9BAB8"/>
<evidence type="ECO:0000256" key="3">
    <source>
        <dbReference type="ARBA" id="ARBA00022679"/>
    </source>
</evidence>
<comment type="catalytic activity">
    <reaction evidence="8">
        <text>DNA(n) + a 2'-deoxyribonucleoside 5'-triphosphate = DNA(n+1) + diphosphate</text>
        <dbReference type="Rhea" id="RHEA:22508"/>
        <dbReference type="Rhea" id="RHEA-COMP:17339"/>
        <dbReference type="Rhea" id="RHEA-COMP:17340"/>
        <dbReference type="ChEBI" id="CHEBI:33019"/>
        <dbReference type="ChEBI" id="CHEBI:61560"/>
        <dbReference type="ChEBI" id="CHEBI:173112"/>
        <dbReference type="EC" id="2.7.7.7"/>
    </reaction>
</comment>
<keyword evidence="12" id="KW-1185">Reference proteome</keyword>
<dbReference type="Proteomes" id="UP000182229">
    <property type="component" value="Unassembled WGS sequence"/>
</dbReference>
<sequence length="761" mass="84580">MNEKDLETHLGLLLSRTLSPLRRRPRAYPHTVLVGVSVKWDEEHRVPLLLQLVTLADEHVHAQAYELPEGQLMGEQLIDCIRELLRRADAMPPARRGIRQVHVVAHEASSLLALFPSAVTEARVEQVGKAHHARLERVKREEGTWDVRLVELAGYFPKTPLEEIARTVGRPRQEADGPHLTELKRTALAWLVAHAARDAEVALRAMRDFRQGVLAEWNIDVLGNRTLPAVASAIFRLHFVRNGPAPVVKREVVRKVKKGTGYRDEPRVELVFNGDPNVRRMACRAYWGAQSEAFRRGFHVGAFAEYDAVSLYPYAAMLQPLPHAGTRWVRLESLAQVEEHEGFGTFTFVFPRGTRYPCLPVHRNGVRRLVFPLQGTSSCTLAEVRLALRRGAKVKVVEAYGFKPGPRERDHDVSRYMRHFLEKKAAAKRGTLEYATAKLFANALLGKLAEKMHGSGLLDVEREAQLHGFGPGLGAAIHGSPLLRASLKGPPDVGSAFAPEWATLVLGQARALMADITARGALLVSTDAIICPEELDLRCEGLDALESVGSGMRLEHRADAVFIARARLYALLRRVEDVGPGETVLGRDDTWAVVRVARQGTSESEADFAQTLLACLREGRDVAPTRIRKRRLTMEAAVREGKPIHSLVQEEVRTGFSWDNKRRLLDRDSKPFTQSTDTAPYRSLSRLEAGERQRQIREGGARPRKSRVPAHKMEKALALLSGGRSVREVANELKLARSTVGDIKKRAGLGTVESEEGGADA</sequence>
<dbReference type="EMBL" id="MPIN01000004">
    <property type="protein sequence ID" value="OJH39133.1"/>
    <property type="molecule type" value="Genomic_DNA"/>
</dbReference>
<evidence type="ECO:0000256" key="1">
    <source>
        <dbReference type="ARBA" id="ARBA00005755"/>
    </source>
</evidence>
<feature type="region of interest" description="Disordered" evidence="9">
    <location>
        <begin position="688"/>
        <end position="711"/>
    </location>
</feature>
<dbReference type="STRING" id="83449.BON30_16445"/>